<dbReference type="EMBL" id="JBEUWX010000001">
    <property type="protein sequence ID" value="MFA9948788.1"/>
    <property type="molecule type" value="Genomic_DNA"/>
</dbReference>
<dbReference type="InterPro" id="IPR012910">
    <property type="entry name" value="Plug_dom"/>
</dbReference>
<evidence type="ECO:0000313" key="20">
    <source>
        <dbReference type="EMBL" id="MFA9948788.1"/>
    </source>
</evidence>
<dbReference type="InterPro" id="IPR037066">
    <property type="entry name" value="Plug_dom_sf"/>
</dbReference>
<evidence type="ECO:0000256" key="16">
    <source>
        <dbReference type="SAM" id="MobiDB-lite"/>
    </source>
</evidence>
<evidence type="ECO:0000256" key="8">
    <source>
        <dbReference type="ARBA" id="ARBA00023004"/>
    </source>
</evidence>
<feature type="compositionally biased region" description="Polar residues" evidence="16">
    <location>
        <begin position="378"/>
        <end position="388"/>
    </location>
</feature>
<evidence type="ECO:0000256" key="14">
    <source>
        <dbReference type="PROSITE-ProRule" id="PRU01360"/>
    </source>
</evidence>
<comment type="similarity">
    <text evidence="2 14 15">Belongs to the TonB-dependent receptor family.</text>
</comment>
<dbReference type="Proteomes" id="UP001574673">
    <property type="component" value="Unassembled WGS sequence"/>
</dbReference>
<evidence type="ECO:0000256" key="4">
    <source>
        <dbReference type="ARBA" id="ARBA00022452"/>
    </source>
</evidence>
<dbReference type="Gene3D" id="2.40.170.20">
    <property type="entry name" value="TonB-dependent receptor, beta-barrel domain"/>
    <property type="match status" value="1"/>
</dbReference>
<dbReference type="RefSeq" id="WP_418889961.1">
    <property type="nucleotide sequence ID" value="NZ_JBEUWX010000001.1"/>
</dbReference>
<keyword evidence="6 14" id="KW-0812">Transmembrane</keyword>
<keyword evidence="5" id="KW-0410">Iron transport</keyword>
<evidence type="ECO:0000256" key="10">
    <source>
        <dbReference type="ARBA" id="ARBA00023077"/>
    </source>
</evidence>
<evidence type="ECO:0000256" key="3">
    <source>
        <dbReference type="ARBA" id="ARBA00022448"/>
    </source>
</evidence>
<evidence type="ECO:0000256" key="17">
    <source>
        <dbReference type="SAM" id="SignalP"/>
    </source>
</evidence>
<evidence type="ECO:0000256" key="5">
    <source>
        <dbReference type="ARBA" id="ARBA00022496"/>
    </source>
</evidence>
<dbReference type="InterPro" id="IPR039426">
    <property type="entry name" value="TonB-dep_rcpt-like"/>
</dbReference>
<keyword evidence="7 17" id="KW-0732">Signal</keyword>
<dbReference type="PANTHER" id="PTHR32552:SF68">
    <property type="entry name" value="FERRICHROME OUTER MEMBRANE TRANSPORTER_PHAGE RECEPTOR"/>
    <property type="match status" value="1"/>
</dbReference>
<evidence type="ECO:0000256" key="9">
    <source>
        <dbReference type="ARBA" id="ARBA00023065"/>
    </source>
</evidence>
<keyword evidence="13 14" id="KW-0998">Cell outer membrane</keyword>
<comment type="caution">
    <text evidence="20">The sequence shown here is derived from an EMBL/GenBank/DDBJ whole genome shotgun (WGS) entry which is preliminary data.</text>
</comment>
<dbReference type="SUPFAM" id="SSF56935">
    <property type="entry name" value="Porins"/>
    <property type="match status" value="1"/>
</dbReference>
<evidence type="ECO:0000259" key="18">
    <source>
        <dbReference type="Pfam" id="PF00593"/>
    </source>
</evidence>
<feature type="domain" description="TonB-dependent receptor-like beta-barrel" evidence="18">
    <location>
        <begin position="288"/>
        <end position="688"/>
    </location>
</feature>
<feature type="domain" description="TonB-dependent receptor plug" evidence="19">
    <location>
        <begin position="67"/>
        <end position="169"/>
    </location>
</feature>
<feature type="chain" id="PRO_5045690285" evidence="17">
    <location>
        <begin position="39"/>
        <end position="720"/>
    </location>
</feature>
<evidence type="ECO:0000256" key="1">
    <source>
        <dbReference type="ARBA" id="ARBA00004571"/>
    </source>
</evidence>
<keyword evidence="9" id="KW-0406">Ion transport</keyword>
<accession>A0ABV4UAG6</accession>
<dbReference type="Gene3D" id="2.170.130.10">
    <property type="entry name" value="TonB-dependent receptor, plug domain"/>
    <property type="match status" value="1"/>
</dbReference>
<dbReference type="CDD" id="cd01347">
    <property type="entry name" value="ligand_gated_channel"/>
    <property type="match status" value="1"/>
</dbReference>
<evidence type="ECO:0000259" key="19">
    <source>
        <dbReference type="Pfam" id="PF07715"/>
    </source>
</evidence>
<evidence type="ECO:0000256" key="6">
    <source>
        <dbReference type="ARBA" id="ARBA00022692"/>
    </source>
</evidence>
<dbReference type="Pfam" id="PF07715">
    <property type="entry name" value="Plug"/>
    <property type="match status" value="1"/>
</dbReference>
<reference evidence="21" key="1">
    <citation type="submission" date="2024-06" db="EMBL/GenBank/DDBJ databases">
        <title>Radixoralia hellwigii gen. nov., sp nov., isolated from a root canal in the human oral cavity.</title>
        <authorList>
            <person name="Bartsch S."/>
            <person name="Wittmer A."/>
            <person name="Schulz A.-K."/>
            <person name="Neumann-Schaal M."/>
            <person name="Wolf J."/>
            <person name="Gronow S."/>
            <person name="Tennert C."/>
            <person name="Haecker G."/>
            <person name="Cieplik F."/>
            <person name="Al-Ahmad A."/>
        </authorList>
    </citation>
    <scope>NUCLEOTIDE SEQUENCE [LARGE SCALE GENOMIC DNA]</scope>
    <source>
        <strain evidence="21">Wk13</strain>
    </source>
</reference>
<organism evidence="20 21">
    <name type="scientific">Dentiradicibacter hellwigii</name>
    <dbReference type="NCBI Taxonomy" id="3149053"/>
    <lineage>
        <taxon>Bacteria</taxon>
        <taxon>Pseudomonadati</taxon>
        <taxon>Pseudomonadota</taxon>
        <taxon>Betaproteobacteria</taxon>
        <taxon>Rhodocyclales</taxon>
        <taxon>Rhodocyclaceae</taxon>
        <taxon>Dentiradicibacter</taxon>
    </lineage>
</organism>
<dbReference type="InterPro" id="IPR036942">
    <property type="entry name" value="Beta-barrel_TonB_sf"/>
</dbReference>
<evidence type="ECO:0000256" key="2">
    <source>
        <dbReference type="ARBA" id="ARBA00009810"/>
    </source>
</evidence>
<evidence type="ECO:0000256" key="11">
    <source>
        <dbReference type="ARBA" id="ARBA00023136"/>
    </source>
</evidence>
<keyword evidence="10 15" id="KW-0798">TonB box</keyword>
<dbReference type="InterPro" id="IPR000531">
    <property type="entry name" value="Beta-barrel_TonB"/>
</dbReference>
<proteinExistence type="inferred from homology"/>
<protein>
    <submittedName>
        <fullName evidence="20">TonB-dependent receptor</fullName>
    </submittedName>
</protein>
<sequence>MPLNRFLFSLHPPLRCPRALPALSAIPLALLAATHAMAVEETALRPVAVTGKRIISTATRLDEDPLRLPFSAATVERRELDAAGAITLEDSLRSVPGLQHGTQGNYYSRFETRGLRDTQDVLVLIDGVPLRVLQGNADVTLIAPDLVERVEFIKGPASALYGKNAIGGVAQFFMKPEKEGGSASLTAGSFGRIGGAYRQRFDYDRGNFFVGLAYSHSDGFQNGTDRDQPSGVFGIDHAMTSNWTTGLQYLATRVKAKRGSIVPLQNGRPMYGITQRDNYAIPGVAIEGNYQSISWKNNVRLTNGWSLKHLSSFAAYNRQFQGGVTIVPGPAAVSKGFSQTDTRDRGVFHDLALIHRHAGKGWNNTFQAGASFEDDWQNQESPSYTNAPTYRGPHYNTPVSNVRNDPRGIRGKATYSRFDQTVRSLYVQDRLEIGDFGFVAGLRHDSFKQHLKRSNTPVQSTQSASRLSPRFGADWVYARRDDSAHSLFANWSEGFRPQAVALNTRNGVVVPSILRPERTRSIEFGVKGQLDNERWFYQLSLFRADKIDGQRSFRNGPDSFIFSNATSRTEGVESLLHWRLAREWSGYAHYTWQNARLRDFQTYSNAGVPTQNFGGKRVRMSARHIAGLGVTFERGPWLWNASASYVGTRYLRDNVAHPQKLPAYTLVNTSISYRVTPKLTIQAGVNNLGNVYYINDDMSSQEAGNAGAPRNFFARVRQEF</sequence>
<keyword evidence="21" id="KW-1185">Reference proteome</keyword>
<dbReference type="Pfam" id="PF00593">
    <property type="entry name" value="TonB_dep_Rec_b-barrel"/>
    <property type="match status" value="1"/>
</dbReference>
<feature type="region of interest" description="Disordered" evidence="16">
    <location>
        <begin position="377"/>
        <end position="408"/>
    </location>
</feature>
<evidence type="ECO:0000256" key="15">
    <source>
        <dbReference type="RuleBase" id="RU003357"/>
    </source>
</evidence>
<keyword evidence="11 14" id="KW-0472">Membrane</keyword>
<dbReference type="PANTHER" id="PTHR32552">
    <property type="entry name" value="FERRICHROME IRON RECEPTOR-RELATED"/>
    <property type="match status" value="1"/>
</dbReference>
<comment type="subcellular location">
    <subcellularLocation>
        <location evidence="1 14">Cell outer membrane</location>
        <topology evidence="1 14">Multi-pass membrane protein</topology>
    </subcellularLocation>
</comment>
<keyword evidence="4 14" id="KW-1134">Transmembrane beta strand</keyword>
<evidence type="ECO:0000256" key="12">
    <source>
        <dbReference type="ARBA" id="ARBA00023170"/>
    </source>
</evidence>
<keyword evidence="8" id="KW-0408">Iron</keyword>
<name>A0ABV4UAG6_9RHOO</name>
<keyword evidence="12 20" id="KW-0675">Receptor</keyword>
<evidence type="ECO:0000256" key="7">
    <source>
        <dbReference type="ARBA" id="ARBA00022729"/>
    </source>
</evidence>
<keyword evidence="3 14" id="KW-0813">Transport</keyword>
<evidence type="ECO:0000256" key="13">
    <source>
        <dbReference type="ARBA" id="ARBA00023237"/>
    </source>
</evidence>
<feature type="signal peptide" evidence="17">
    <location>
        <begin position="1"/>
        <end position="38"/>
    </location>
</feature>
<evidence type="ECO:0000313" key="21">
    <source>
        <dbReference type="Proteomes" id="UP001574673"/>
    </source>
</evidence>
<dbReference type="PROSITE" id="PS52016">
    <property type="entry name" value="TONB_DEPENDENT_REC_3"/>
    <property type="match status" value="1"/>
</dbReference>
<gene>
    <name evidence="20" type="ORF">ABCS64_00350</name>
</gene>